<proteinExistence type="predicted"/>
<evidence type="ECO:0000313" key="2">
    <source>
        <dbReference type="Proteomes" id="UP000250123"/>
    </source>
</evidence>
<reference evidence="2" key="1">
    <citation type="submission" date="2018-06" db="EMBL/GenBank/DDBJ databases">
        <authorList>
            <person name="Cea G.-C."/>
            <person name="William W."/>
        </authorList>
    </citation>
    <scope>NUCLEOTIDE SEQUENCE [LARGE SCALE GENOMIC DNA]</scope>
    <source>
        <strain evidence="2">DB21MT-2</strain>
    </source>
</reference>
<dbReference type="EMBL" id="LS483452">
    <property type="protein sequence ID" value="SQH75510.1"/>
    <property type="molecule type" value="Genomic_DNA"/>
</dbReference>
<sequence>MGLSLTIEPGQAETLVGLTQAFKPLPLLSSQVRWRAMLLLFHRAM</sequence>
<gene>
    <name evidence="1" type="ORF">SHEWBE_1544</name>
</gene>
<dbReference type="Proteomes" id="UP000250123">
    <property type="component" value="Chromosome SHEWBE"/>
</dbReference>
<evidence type="ECO:0000313" key="1">
    <source>
        <dbReference type="EMBL" id="SQH75510.1"/>
    </source>
</evidence>
<dbReference type="RefSeq" id="WP_172605658.1">
    <property type="nucleotide sequence ID" value="NZ_LS483452.1"/>
</dbReference>
<name>A0A330M397_9GAMM</name>
<protein>
    <submittedName>
        <fullName evidence="1">Uncharacterized protein</fullName>
    </submittedName>
</protein>
<accession>A0A330M397</accession>
<dbReference type="KEGG" id="sbk:SHEWBE_1544"/>
<organism evidence="1 2">
    <name type="scientific">Shewanella benthica</name>
    <dbReference type="NCBI Taxonomy" id="43661"/>
    <lineage>
        <taxon>Bacteria</taxon>
        <taxon>Pseudomonadati</taxon>
        <taxon>Pseudomonadota</taxon>
        <taxon>Gammaproteobacteria</taxon>
        <taxon>Alteromonadales</taxon>
        <taxon>Shewanellaceae</taxon>
        <taxon>Shewanella</taxon>
    </lineage>
</organism>
<dbReference type="AlphaFoldDB" id="A0A330M397"/>